<dbReference type="GO" id="GO:0006364">
    <property type="term" value="P:rRNA processing"/>
    <property type="evidence" value="ECO:0007669"/>
    <property type="project" value="UniProtKB-ARBA"/>
</dbReference>
<dbReference type="KEGG" id="elut:CKA38_14745"/>
<dbReference type="SUPFAM" id="SSF55120">
    <property type="entry name" value="Pseudouridine synthase"/>
    <property type="match status" value="1"/>
</dbReference>
<dbReference type="InterPro" id="IPR050343">
    <property type="entry name" value="RsuA_PseudoU_synthase"/>
</dbReference>
<dbReference type="InterPro" id="IPR036986">
    <property type="entry name" value="S4_RNA-bd_sf"/>
</dbReference>
<evidence type="ECO:0000256" key="1">
    <source>
        <dbReference type="ARBA" id="ARBA00008348"/>
    </source>
</evidence>
<dbReference type="PROSITE" id="PS01149">
    <property type="entry name" value="PSI_RSU"/>
    <property type="match status" value="1"/>
</dbReference>
<feature type="domain" description="Pseudouridine synthase RsuA/RluA-like" evidence="6">
    <location>
        <begin position="64"/>
        <end position="198"/>
    </location>
</feature>
<evidence type="ECO:0000313" key="8">
    <source>
        <dbReference type="Proteomes" id="UP000244896"/>
    </source>
</evidence>
<dbReference type="InterPro" id="IPR042092">
    <property type="entry name" value="PsdUridine_s_RsuA/RluB/E/F_cat"/>
</dbReference>
<dbReference type="OrthoDB" id="9807213at2"/>
<dbReference type="GO" id="GO:0003723">
    <property type="term" value="F:RNA binding"/>
    <property type="evidence" value="ECO:0007669"/>
    <property type="project" value="UniProtKB-KW"/>
</dbReference>
<dbReference type="CDD" id="cd02553">
    <property type="entry name" value="PseudoU_synth_RsuA"/>
    <property type="match status" value="1"/>
</dbReference>
<dbReference type="PANTHER" id="PTHR47683:SF4">
    <property type="entry name" value="PSEUDOURIDINE SYNTHASE"/>
    <property type="match status" value="1"/>
</dbReference>
<dbReference type="InterPro" id="IPR006145">
    <property type="entry name" value="PsdUridine_synth_RsuA/RluA"/>
</dbReference>
<dbReference type="NCBIfam" id="TIGR00093">
    <property type="entry name" value="pseudouridine synthase"/>
    <property type="match status" value="1"/>
</dbReference>
<dbReference type="SUPFAM" id="SSF55174">
    <property type="entry name" value="Alpha-L RNA-binding motif"/>
    <property type="match status" value="1"/>
</dbReference>
<dbReference type="Gene3D" id="3.30.70.1560">
    <property type="entry name" value="Alpha-L RNA-binding motif"/>
    <property type="match status" value="1"/>
</dbReference>
<protein>
    <recommendedName>
        <fullName evidence="5">Pseudouridine synthase</fullName>
        <ecNumber evidence="5">5.4.99.-</ecNumber>
    </recommendedName>
</protein>
<dbReference type="PANTHER" id="PTHR47683">
    <property type="entry name" value="PSEUDOURIDINE SYNTHASE FAMILY PROTEIN-RELATED"/>
    <property type="match status" value="1"/>
</dbReference>
<dbReference type="CDD" id="cd00165">
    <property type="entry name" value="S4"/>
    <property type="match status" value="1"/>
</dbReference>
<evidence type="ECO:0000256" key="5">
    <source>
        <dbReference type="RuleBase" id="RU003887"/>
    </source>
</evidence>
<dbReference type="GO" id="GO:0140098">
    <property type="term" value="F:catalytic activity, acting on RNA"/>
    <property type="evidence" value="ECO:0007669"/>
    <property type="project" value="UniProtKB-ARBA"/>
</dbReference>
<proteinExistence type="inferred from homology"/>
<keyword evidence="8" id="KW-1185">Reference proteome</keyword>
<dbReference type="RefSeq" id="WP_108826249.1">
    <property type="nucleotide sequence ID" value="NZ_CP023004.1"/>
</dbReference>
<reference evidence="7 8" key="1">
    <citation type="journal article" date="2018" name="Syst. Appl. Microbiol.">
        <title>Ereboglobus luteus gen. nov. sp. nov. from cockroach guts, and new insights into the oxygen relationship of the genera Opitutus and Didymococcus (Verrucomicrobia: Opitutaceae).</title>
        <authorList>
            <person name="Tegtmeier D."/>
            <person name="Belitz A."/>
            <person name="Radek R."/>
            <person name="Heimerl T."/>
            <person name="Brune A."/>
        </authorList>
    </citation>
    <scope>NUCLEOTIDE SEQUENCE [LARGE SCALE GENOMIC DNA]</scope>
    <source>
        <strain evidence="7 8">Ho45</strain>
    </source>
</reference>
<dbReference type="Pfam" id="PF00849">
    <property type="entry name" value="PseudoU_synth_2"/>
    <property type="match status" value="1"/>
</dbReference>
<evidence type="ECO:0000256" key="4">
    <source>
        <dbReference type="PROSITE-ProRule" id="PRU00182"/>
    </source>
</evidence>
<dbReference type="GO" id="GO:0009982">
    <property type="term" value="F:pseudouridine synthase activity"/>
    <property type="evidence" value="ECO:0007669"/>
    <property type="project" value="InterPro"/>
</dbReference>
<dbReference type="Proteomes" id="UP000244896">
    <property type="component" value="Chromosome"/>
</dbReference>
<comment type="similarity">
    <text evidence="1 5">Belongs to the pseudouridine synthase RsuA family.</text>
</comment>
<evidence type="ECO:0000256" key="3">
    <source>
        <dbReference type="ARBA" id="ARBA00023235"/>
    </source>
</evidence>
<accession>A0A2U8E662</accession>
<dbReference type="EMBL" id="CP023004">
    <property type="protein sequence ID" value="AWI10347.1"/>
    <property type="molecule type" value="Genomic_DNA"/>
</dbReference>
<organism evidence="7 8">
    <name type="scientific">Ereboglobus luteus</name>
    <dbReference type="NCBI Taxonomy" id="1796921"/>
    <lineage>
        <taxon>Bacteria</taxon>
        <taxon>Pseudomonadati</taxon>
        <taxon>Verrucomicrobiota</taxon>
        <taxon>Opitutia</taxon>
        <taxon>Opitutales</taxon>
        <taxon>Opitutaceae</taxon>
        <taxon>Ereboglobus</taxon>
    </lineage>
</organism>
<dbReference type="InterPro" id="IPR000748">
    <property type="entry name" value="PsdUridine_synth_RsuA/RluB/E/F"/>
</dbReference>
<dbReference type="Gene3D" id="3.30.70.580">
    <property type="entry name" value="Pseudouridine synthase I, catalytic domain, N-terminal subdomain"/>
    <property type="match status" value="1"/>
</dbReference>
<dbReference type="EC" id="5.4.99.-" evidence="5"/>
<evidence type="ECO:0000313" key="7">
    <source>
        <dbReference type="EMBL" id="AWI10347.1"/>
    </source>
</evidence>
<dbReference type="InterPro" id="IPR020103">
    <property type="entry name" value="PsdUridine_synth_cat_dom_sf"/>
</dbReference>
<keyword evidence="2 4" id="KW-0694">RNA-binding</keyword>
<sequence>MRRRLDQILASLGYCSRSEARLFLKTHAVTLRDSDGVLRDTSAKVDPANVLVDGAPLDHPEGILVVLNKPTGLVCSHDPREGPNVYSLLPPRWRARNPQVTSVGRLDKDTSGLILLTDQTALVHRLTSPKHKVPKVYRATVANPVPPEAVGLFASGSLVLDGEKQPCLPAQLRILNPNTAELTLTEGRYHQVRRMLASQGSEVLALHREKFGPLDLDGIEPGAFRELPINFFD</sequence>
<dbReference type="InterPro" id="IPR018496">
    <property type="entry name" value="PsdUridine_synth_RsuA/RluB_CS"/>
</dbReference>
<dbReference type="PROSITE" id="PS50889">
    <property type="entry name" value="S4"/>
    <property type="match status" value="1"/>
</dbReference>
<evidence type="ECO:0000256" key="2">
    <source>
        <dbReference type="ARBA" id="ARBA00022884"/>
    </source>
</evidence>
<dbReference type="InterPro" id="IPR020094">
    <property type="entry name" value="TruA/RsuA/RluB/E/F_N"/>
</dbReference>
<dbReference type="Gene3D" id="3.10.290.10">
    <property type="entry name" value="RNA-binding S4 domain"/>
    <property type="match status" value="1"/>
</dbReference>
<name>A0A2U8E662_9BACT</name>
<gene>
    <name evidence="7" type="ORF">CKA38_14745</name>
</gene>
<dbReference type="GO" id="GO:0001522">
    <property type="term" value="P:pseudouridine synthesis"/>
    <property type="evidence" value="ECO:0007669"/>
    <property type="project" value="InterPro"/>
</dbReference>
<dbReference type="AlphaFoldDB" id="A0A2U8E662"/>
<keyword evidence="3 5" id="KW-0413">Isomerase</keyword>
<evidence type="ECO:0000259" key="6">
    <source>
        <dbReference type="Pfam" id="PF00849"/>
    </source>
</evidence>